<gene>
    <name evidence="1" type="ORF">SAMN04489724_2726</name>
</gene>
<evidence type="ECO:0000313" key="1">
    <source>
        <dbReference type="EMBL" id="SFT90828.1"/>
    </source>
</evidence>
<organism evidence="1 2">
    <name type="scientific">Algoriphagus locisalis</name>
    <dbReference type="NCBI Taxonomy" id="305507"/>
    <lineage>
        <taxon>Bacteria</taxon>
        <taxon>Pseudomonadati</taxon>
        <taxon>Bacteroidota</taxon>
        <taxon>Cytophagia</taxon>
        <taxon>Cytophagales</taxon>
        <taxon>Cyclobacteriaceae</taxon>
        <taxon>Algoriphagus</taxon>
    </lineage>
</organism>
<sequence length="61" mass="6830">MDDMEFYSGKSSTPPETATLIGTVASGSWGSYRYFVIHGFHPRLLRSLTPFGVGKIAYKYH</sequence>
<keyword evidence="2" id="KW-1185">Reference proteome</keyword>
<dbReference type="EMBL" id="FPBF01000003">
    <property type="protein sequence ID" value="SFT90828.1"/>
    <property type="molecule type" value="Genomic_DNA"/>
</dbReference>
<name>A0A1I7BUG2_9BACT</name>
<proteinExistence type="predicted"/>
<accession>A0A1I7BUG2</accession>
<reference evidence="2" key="1">
    <citation type="submission" date="2016-10" db="EMBL/GenBank/DDBJ databases">
        <authorList>
            <person name="Varghese N."/>
            <person name="Submissions S."/>
        </authorList>
    </citation>
    <scope>NUCLEOTIDE SEQUENCE [LARGE SCALE GENOMIC DNA]</scope>
    <source>
        <strain evidence="2">DSM 23445</strain>
    </source>
</reference>
<protein>
    <submittedName>
        <fullName evidence="1">Uncharacterized protein</fullName>
    </submittedName>
</protein>
<dbReference type="Proteomes" id="UP000199673">
    <property type="component" value="Unassembled WGS sequence"/>
</dbReference>
<evidence type="ECO:0000313" key="2">
    <source>
        <dbReference type="Proteomes" id="UP000199673"/>
    </source>
</evidence>
<dbReference type="AlphaFoldDB" id="A0A1I7BUG2"/>